<evidence type="ECO:0000256" key="1">
    <source>
        <dbReference type="HAMAP-Rule" id="MF_00691"/>
    </source>
</evidence>
<dbReference type="PANTHER" id="PTHR30292:SF0">
    <property type="entry name" value="5-OXOPROLINASE SUBUNIT A"/>
    <property type="match status" value="1"/>
</dbReference>
<keyword evidence="3" id="KW-1185">Reference proteome</keyword>
<dbReference type="NCBIfam" id="NF003814">
    <property type="entry name" value="PRK05406.1-3"/>
    <property type="match status" value="1"/>
</dbReference>
<evidence type="ECO:0000313" key="3">
    <source>
        <dbReference type="Proteomes" id="UP000522720"/>
    </source>
</evidence>
<dbReference type="Proteomes" id="UP000522720">
    <property type="component" value="Unassembled WGS sequence"/>
</dbReference>
<dbReference type="HAMAP" id="MF_00691">
    <property type="entry name" value="PxpA"/>
    <property type="match status" value="1"/>
</dbReference>
<dbReference type="RefSeq" id="WP_168548916.1">
    <property type="nucleotide sequence ID" value="NZ_JAAXPR010000006.1"/>
</dbReference>
<keyword evidence="1" id="KW-0067">ATP-binding</keyword>
<keyword evidence="1" id="KW-0378">Hydrolase</keyword>
<dbReference type="Pfam" id="PF03746">
    <property type="entry name" value="LamB_YcsF"/>
    <property type="match status" value="1"/>
</dbReference>
<dbReference type="Gene3D" id="3.20.20.370">
    <property type="entry name" value="Glycoside hydrolase/deacetylase"/>
    <property type="match status" value="1"/>
</dbReference>
<name>A0A7X6MXF1_9STRE</name>
<comment type="subunit">
    <text evidence="1">Forms a complex composed of PxpA, PxpB and PxpC.</text>
</comment>
<accession>A0A7X6MXF1</accession>
<proteinExistence type="inferred from homology"/>
<dbReference type="EC" id="3.5.2.9" evidence="1"/>
<comment type="caution">
    <text evidence="2">The sequence shown here is derived from an EMBL/GenBank/DDBJ whole genome shotgun (WGS) entry which is preliminary data.</text>
</comment>
<sequence>MTYRVDLNSDLGESFGAYRIGQDQAIIPLITSANVACGYHAGDPLVMEKTCQLVTKAGIAMGAHPGFPDLIGFGRRNLQVSPSEVAAYVTYQLGALEAFTRHHGIKLQHVKPHGALYNMATKDKDLATAIAESVARFDDKLLLLCPGASEMALAGQAAGLRIAKEVFADRAYEKDGSLVARTKEGAMITDETLAINRLIQMITKGTVTSIDGKEIPIQADSICVHGDGPKALAFVQKIRTSLTDLDIQLAPLTEIVS</sequence>
<reference evidence="2 3" key="1">
    <citation type="submission" date="2020-04" db="EMBL/GenBank/DDBJ databases">
        <title>MicrobeNet Type strains.</title>
        <authorList>
            <person name="Nicholson A.C."/>
        </authorList>
    </citation>
    <scope>NUCLEOTIDE SEQUENCE [LARGE SCALE GENOMIC DNA]</scope>
    <source>
        <strain evidence="2 3">CCUG 69612</strain>
    </source>
</reference>
<comment type="function">
    <text evidence="1">Catalyzes the cleavage of 5-oxoproline to form L-glutamate coupled to the hydrolysis of ATP to ADP and inorganic phosphate.</text>
</comment>
<dbReference type="SUPFAM" id="SSF88713">
    <property type="entry name" value="Glycoside hydrolase/deacetylase"/>
    <property type="match status" value="1"/>
</dbReference>
<dbReference type="InterPro" id="IPR011330">
    <property type="entry name" value="Glyco_hydro/deAcase_b/a-brl"/>
</dbReference>
<keyword evidence="1" id="KW-0547">Nucleotide-binding</keyword>
<dbReference type="AlphaFoldDB" id="A0A7X6MXF1"/>
<dbReference type="NCBIfam" id="NF003816">
    <property type="entry name" value="PRK05406.1-5"/>
    <property type="match status" value="1"/>
</dbReference>
<organism evidence="2 3">
    <name type="scientific">Streptococcus ovuberis</name>
    <dbReference type="NCBI Taxonomy" id="1936207"/>
    <lineage>
        <taxon>Bacteria</taxon>
        <taxon>Bacillati</taxon>
        <taxon>Bacillota</taxon>
        <taxon>Bacilli</taxon>
        <taxon>Lactobacillales</taxon>
        <taxon>Streptococcaceae</taxon>
        <taxon>Streptococcus</taxon>
    </lineage>
</organism>
<comment type="catalytic activity">
    <reaction evidence="1">
        <text>5-oxo-L-proline + ATP + 2 H2O = L-glutamate + ADP + phosphate + H(+)</text>
        <dbReference type="Rhea" id="RHEA:10348"/>
        <dbReference type="ChEBI" id="CHEBI:15377"/>
        <dbReference type="ChEBI" id="CHEBI:15378"/>
        <dbReference type="ChEBI" id="CHEBI:29985"/>
        <dbReference type="ChEBI" id="CHEBI:30616"/>
        <dbReference type="ChEBI" id="CHEBI:43474"/>
        <dbReference type="ChEBI" id="CHEBI:58402"/>
        <dbReference type="ChEBI" id="CHEBI:456216"/>
        <dbReference type="EC" id="3.5.2.9"/>
    </reaction>
</comment>
<dbReference type="InterPro" id="IPR005501">
    <property type="entry name" value="LamB/YcsF/PxpA-like"/>
</dbReference>
<dbReference type="GO" id="GO:0005975">
    <property type="term" value="P:carbohydrate metabolic process"/>
    <property type="evidence" value="ECO:0007669"/>
    <property type="project" value="InterPro"/>
</dbReference>
<dbReference type="GO" id="GO:0017168">
    <property type="term" value="F:5-oxoprolinase (ATP-hydrolyzing) activity"/>
    <property type="evidence" value="ECO:0007669"/>
    <property type="project" value="UniProtKB-UniRule"/>
</dbReference>
<protein>
    <recommendedName>
        <fullName evidence="1">5-oxoprolinase subunit A</fullName>
        <shortName evidence="1">5-OPase subunit A</shortName>
        <ecNumber evidence="1">3.5.2.9</ecNumber>
    </recommendedName>
    <alternativeName>
        <fullName evidence="1">5-oxoprolinase (ATP-hydrolyzing) subunit A</fullName>
    </alternativeName>
</protein>
<evidence type="ECO:0000313" key="2">
    <source>
        <dbReference type="EMBL" id="NKZ20157.1"/>
    </source>
</evidence>
<dbReference type="CDD" id="cd10787">
    <property type="entry name" value="LamB_YcsF_like"/>
    <property type="match status" value="1"/>
</dbReference>
<comment type="similarity">
    <text evidence="1">Belongs to the LamB/PxpA family.</text>
</comment>
<dbReference type="EMBL" id="JAAXPR010000006">
    <property type="protein sequence ID" value="NKZ20157.1"/>
    <property type="molecule type" value="Genomic_DNA"/>
</dbReference>
<dbReference type="GO" id="GO:0005524">
    <property type="term" value="F:ATP binding"/>
    <property type="evidence" value="ECO:0007669"/>
    <property type="project" value="UniProtKB-UniRule"/>
</dbReference>
<dbReference type="PANTHER" id="PTHR30292">
    <property type="entry name" value="UNCHARACTERIZED PROTEIN YBGL-RELATED"/>
    <property type="match status" value="1"/>
</dbReference>
<gene>
    <name evidence="1" type="primary">pxpA</name>
    <name evidence="2" type="ORF">HF992_04760</name>
</gene>